<dbReference type="EMBL" id="BAAARY010000008">
    <property type="protein sequence ID" value="GAA2523108.1"/>
    <property type="molecule type" value="Genomic_DNA"/>
</dbReference>
<name>A0ABN3NI96_9ACTN</name>
<gene>
    <name evidence="2" type="ORF">GCM10010201_21700</name>
</gene>
<reference evidence="2 3" key="1">
    <citation type="journal article" date="2019" name="Int. J. Syst. Evol. Microbiol.">
        <title>The Global Catalogue of Microorganisms (GCM) 10K type strain sequencing project: providing services to taxonomists for standard genome sequencing and annotation.</title>
        <authorList>
            <consortium name="The Broad Institute Genomics Platform"/>
            <consortium name="The Broad Institute Genome Sequencing Center for Infectious Disease"/>
            <person name="Wu L."/>
            <person name="Ma J."/>
        </authorList>
    </citation>
    <scope>NUCLEOTIDE SEQUENCE [LARGE SCALE GENOMIC DNA]</scope>
    <source>
        <strain evidence="2 3">JCM 3367</strain>
    </source>
</reference>
<accession>A0ABN3NI96</accession>
<sequence length="84" mass="8372">MTTLDEWTTEACAALGLTPADVDTGLVLDLARDVAHGVLRPAAPVTTYLLGVAVGRGADPTAAAAALTRLAEPAQPSRSAGSSS</sequence>
<keyword evidence="3" id="KW-1185">Reference proteome</keyword>
<protein>
    <recommendedName>
        <fullName evidence="1">DUF6457 domain-containing protein</fullName>
    </recommendedName>
</protein>
<dbReference type="Proteomes" id="UP001499978">
    <property type="component" value="Unassembled WGS sequence"/>
</dbReference>
<dbReference type="Pfam" id="PF20058">
    <property type="entry name" value="DUF6457"/>
    <property type="match status" value="1"/>
</dbReference>
<organism evidence="2 3">
    <name type="scientific">Pilimelia columellifera subsp. columellifera</name>
    <dbReference type="NCBI Taxonomy" id="706583"/>
    <lineage>
        <taxon>Bacteria</taxon>
        <taxon>Bacillati</taxon>
        <taxon>Actinomycetota</taxon>
        <taxon>Actinomycetes</taxon>
        <taxon>Micromonosporales</taxon>
        <taxon>Micromonosporaceae</taxon>
        <taxon>Pilimelia</taxon>
    </lineage>
</organism>
<proteinExistence type="predicted"/>
<evidence type="ECO:0000313" key="2">
    <source>
        <dbReference type="EMBL" id="GAA2523108.1"/>
    </source>
</evidence>
<feature type="domain" description="DUF6457" evidence="1">
    <location>
        <begin position="2"/>
        <end position="73"/>
    </location>
</feature>
<evidence type="ECO:0000259" key="1">
    <source>
        <dbReference type="Pfam" id="PF20058"/>
    </source>
</evidence>
<comment type="caution">
    <text evidence="2">The sequence shown here is derived from an EMBL/GenBank/DDBJ whole genome shotgun (WGS) entry which is preliminary data.</text>
</comment>
<dbReference type="InterPro" id="IPR045598">
    <property type="entry name" value="DUF6457"/>
</dbReference>
<evidence type="ECO:0000313" key="3">
    <source>
        <dbReference type="Proteomes" id="UP001499978"/>
    </source>
</evidence>
<dbReference type="RefSeq" id="WP_344171863.1">
    <property type="nucleotide sequence ID" value="NZ_BAAARY010000008.1"/>
</dbReference>